<evidence type="ECO:0000256" key="3">
    <source>
        <dbReference type="ARBA" id="ARBA00044632"/>
    </source>
</evidence>
<dbReference type="InterPro" id="IPR052054">
    <property type="entry name" value="Oxidative_DNA_repair_enzyme"/>
</dbReference>
<keyword evidence="6" id="KW-1185">Reference proteome</keyword>
<proteinExistence type="inferred from homology"/>
<protein>
    <recommendedName>
        <fullName evidence="2">DNA-(apurinic or apyrimidinic site) lyase</fullName>
        <ecNumber evidence="2">4.2.99.18</ecNumber>
    </recommendedName>
</protein>
<evidence type="ECO:0000256" key="2">
    <source>
        <dbReference type="ARBA" id="ARBA00012720"/>
    </source>
</evidence>
<dbReference type="Proteomes" id="UP000186136">
    <property type="component" value="Unassembled WGS sequence"/>
</dbReference>
<dbReference type="EMBL" id="BDGI01000009">
    <property type="protein sequence ID" value="GAV26823.1"/>
    <property type="molecule type" value="Genomic_DNA"/>
</dbReference>
<dbReference type="Pfam" id="PF00730">
    <property type="entry name" value="HhH-GPD"/>
    <property type="match status" value="1"/>
</dbReference>
<dbReference type="GO" id="GO:0140078">
    <property type="term" value="F:class I DNA-(apurinic or apyrimidinic site) endonuclease activity"/>
    <property type="evidence" value="ECO:0007669"/>
    <property type="project" value="UniProtKB-EC"/>
</dbReference>
<dbReference type="OrthoDB" id="238681at2759"/>
<dbReference type="GO" id="GO:0006285">
    <property type="term" value="P:base-excision repair, AP site formation"/>
    <property type="evidence" value="ECO:0007669"/>
    <property type="project" value="UniProtKB-ARBA"/>
</dbReference>
<evidence type="ECO:0000259" key="4">
    <source>
        <dbReference type="SMART" id="SM00478"/>
    </source>
</evidence>
<dbReference type="Gene3D" id="1.10.340.30">
    <property type="entry name" value="Hypothetical protein, domain 2"/>
    <property type="match status" value="1"/>
</dbReference>
<evidence type="ECO:0000313" key="6">
    <source>
        <dbReference type="Proteomes" id="UP000186136"/>
    </source>
</evidence>
<evidence type="ECO:0000256" key="1">
    <source>
        <dbReference type="ARBA" id="ARBA00010679"/>
    </source>
</evidence>
<dbReference type="AlphaFoldDB" id="A0A1Q2YBM0"/>
<sequence length="337" mass="38194">MHDLYEHWSQVDIHFPSSFLLEEAIVTVNKEGLPTPPDSGRATPEILSQTETTTLLPNGVRILSQDPWETLVSFIISSNNNIKRISQLCETLCIRYGKFLGEYNGVPYYTFPKPGEFLKMEDTTVTEIPTEKLAELESQLRELGFGYRAKYITKTVKSMIENPQNFKKLCTGNAWASDEECVEFLRQFDGVGPKVADCVALMGCGRHDLVPVDTHVWNILKNSYKKEFNKWVDSQPENDPHAKINISKSNLKKALSKSAVDVKMYPFVKQFFRDFWGLKSGWAQAVVFAAEVKLDNGINHVDDVVKLISKVGNCEIGNRVTEPASEPVRKKRKTKVE</sequence>
<dbReference type="GO" id="GO:0005634">
    <property type="term" value="C:nucleus"/>
    <property type="evidence" value="ECO:0007669"/>
    <property type="project" value="TreeGrafter"/>
</dbReference>
<dbReference type="EC" id="4.2.99.18" evidence="2"/>
<feature type="domain" description="HhH-GPD" evidence="4">
    <location>
        <begin position="76"/>
        <end position="265"/>
    </location>
</feature>
<evidence type="ECO:0000313" key="5">
    <source>
        <dbReference type="EMBL" id="GAV26823.1"/>
    </source>
</evidence>
<dbReference type="PANTHER" id="PTHR10242">
    <property type="entry name" value="8-OXOGUANINE DNA GLYCOSYLASE"/>
    <property type="match status" value="1"/>
</dbReference>
<dbReference type="PANTHER" id="PTHR10242:SF2">
    <property type="entry name" value="N-GLYCOSYLASE_DNA LYASE"/>
    <property type="match status" value="1"/>
</dbReference>
<reference evidence="5 6" key="1">
    <citation type="submission" date="2016-08" db="EMBL/GenBank/DDBJ databases">
        <title>Whole genome shotgun sequence of Pichia membranifaciens KS47-1.</title>
        <authorList>
            <person name="Konishi M."/>
            <person name="Ishida M."/>
            <person name="Arakawa T."/>
            <person name="Kato Y."/>
            <person name="Horiuchi J."/>
        </authorList>
    </citation>
    <scope>NUCLEOTIDE SEQUENCE [LARGE SCALE GENOMIC DNA]</scope>
    <source>
        <strain evidence="5 6">KS47-1</strain>
    </source>
</reference>
<dbReference type="GO" id="GO:0034039">
    <property type="term" value="F:8-oxo-7,8-dihydroguanine DNA N-glycosylase activity"/>
    <property type="evidence" value="ECO:0007669"/>
    <property type="project" value="TreeGrafter"/>
</dbReference>
<name>A0A1Q2YBM0_9ASCO</name>
<dbReference type="SUPFAM" id="SSF48150">
    <property type="entry name" value="DNA-glycosylase"/>
    <property type="match status" value="1"/>
</dbReference>
<gene>
    <name evidence="5" type="ORF">PMKS-000279</name>
</gene>
<dbReference type="CDD" id="cd00056">
    <property type="entry name" value="ENDO3c"/>
    <property type="match status" value="1"/>
</dbReference>
<dbReference type="InterPro" id="IPR011257">
    <property type="entry name" value="DNA_glycosylase"/>
</dbReference>
<dbReference type="InterPro" id="IPR023170">
    <property type="entry name" value="HhH_base_excis_C"/>
</dbReference>
<comment type="caution">
    <text evidence="5">The sequence shown here is derived from an EMBL/GenBank/DDBJ whole genome shotgun (WGS) entry which is preliminary data.</text>
</comment>
<comment type="catalytic activity">
    <reaction evidence="3">
        <text>2'-deoxyribonucleotide-(2'-deoxyribose 5'-phosphate)-2'-deoxyribonucleotide-DNA = a 3'-end 2'-deoxyribonucleotide-(2,3-dehydro-2,3-deoxyribose 5'-phosphate)-DNA + a 5'-end 5'-phospho-2'-deoxyribonucleoside-DNA + H(+)</text>
        <dbReference type="Rhea" id="RHEA:66592"/>
        <dbReference type="Rhea" id="RHEA-COMP:13180"/>
        <dbReference type="Rhea" id="RHEA-COMP:16897"/>
        <dbReference type="Rhea" id="RHEA-COMP:17067"/>
        <dbReference type="ChEBI" id="CHEBI:15378"/>
        <dbReference type="ChEBI" id="CHEBI:136412"/>
        <dbReference type="ChEBI" id="CHEBI:157695"/>
        <dbReference type="ChEBI" id="CHEBI:167181"/>
        <dbReference type="EC" id="4.2.99.18"/>
    </reaction>
</comment>
<comment type="similarity">
    <text evidence="1">Belongs to the type-1 OGG1 family.</text>
</comment>
<dbReference type="InterPro" id="IPR003265">
    <property type="entry name" value="HhH-GPD_domain"/>
</dbReference>
<accession>A0A1Q2YBM0</accession>
<dbReference type="Gene3D" id="1.10.1670.10">
    <property type="entry name" value="Helix-hairpin-Helix base-excision DNA repair enzymes (C-terminal)"/>
    <property type="match status" value="1"/>
</dbReference>
<dbReference type="SMART" id="SM00478">
    <property type="entry name" value="ENDO3c"/>
    <property type="match status" value="1"/>
</dbReference>
<organism evidence="5 6">
    <name type="scientific">Pichia membranifaciens</name>
    <dbReference type="NCBI Taxonomy" id="4926"/>
    <lineage>
        <taxon>Eukaryota</taxon>
        <taxon>Fungi</taxon>
        <taxon>Dikarya</taxon>
        <taxon>Ascomycota</taxon>
        <taxon>Saccharomycotina</taxon>
        <taxon>Pichiomycetes</taxon>
        <taxon>Pichiales</taxon>
        <taxon>Pichiaceae</taxon>
        <taxon>Pichia</taxon>
    </lineage>
</organism>